<evidence type="ECO:0000313" key="5">
    <source>
        <dbReference type="Proteomes" id="UP000014541"/>
    </source>
</evidence>
<feature type="domain" description="ABC-type uncharacterised transport system" evidence="2">
    <location>
        <begin position="409"/>
        <end position="691"/>
    </location>
</feature>
<feature type="transmembrane region" description="Helical" evidence="1">
    <location>
        <begin position="134"/>
        <end position="159"/>
    </location>
</feature>
<feature type="transmembrane region" description="Helical" evidence="1">
    <location>
        <begin position="221"/>
        <end position="237"/>
    </location>
</feature>
<keyword evidence="5" id="KW-1185">Reference proteome</keyword>
<dbReference type="EMBL" id="ATFF01000006">
    <property type="protein sequence ID" value="EPF30730.1"/>
    <property type="molecule type" value="Genomic_DNA"/>
</dbReference>
<dbReference type="OrthoDB" id="354042at2"/>
<feature type="transmembrane region" description="Helical" evidence="1">
    <location>
        <begin position="63"/>
        <end position="82"/>
    </location>
</feature>
<keyword evidence="1" id="KW-1133">Transmembrane helix</keyword>
<evidence type="ECO:0000259" key="3">
    <source>
        <dbReference type="Pfam" id="PF23357"/>
    </source>
</evidence>
<comment type="caution">
    <text evidence="4">The sequence shown here is derived from an EMBL/GenBank/DDBJ whole genome shotgun (WGS) entry which is preliminary data.</text>
</comment>
<dbReference type="PATRIC" id="fig|1125699.3.peg.1073"/>
<dbReference type="Proteomes" id="UP000014541">
    <property type="component" value="Unassembled WGS sequence"/>
</dbReference>
<feature type="domain" description="DUF7088" evidence="3">
    <location>
        <begin position="287"/>
        <end position="383"/>
    </location>
</feature>
<feature type="transmembrane region" description="Helical" evidence="1">
    <location>
        <begin position="165"/>
        <end position="182"/>
    </location>
</feature>
<dbReference type="Pfam" id="PF09822">
    <property type="entry name" value="ABC_transp_aux"/>
    <property type="match status" value="1"/>
</dbReference>
<dbReference type="RefSeq" id="WP_016525341.1">
    <property type="nucleotide sequence ID" value="NZ_KE332518.1"/>
</dbReference>
<dbReference type="Pfam" id="PF23357">
    <property type="entry name" value="DUF7088"/>
    <property type="match status" value="1"/>
</dbReference>
<feature type="transmembrane region" description="Helical" evidence="1">
    <location>
        <begin position="102"/>
        <end position="122"/>
    </location>
</feature>
<dbReference type="HOGENOM" id="CLU_364436_0_0_12"/>
<organism evidence="4 5">
    <name type="scientific">Treponema maltophilum ATCC 51939</name>
    <dbReference type="NCBI Taxonomy" id="1125699"/>
    <lineage>
        <taxon>Bacteria</taxon>
        <taxon>Pseudomonadati</taxon>
        <taxon>Spirochaetota</taxon>
        <taxon>Spirochaetia</taxon>
        <taxon>Spirochaetales</taxon>
        <taxon>Treponemataceae</taxon>
        <taxon>Treponema</taxon>
    </lineage>
</organism>
<sequence>MDGTRHKRRAIFTSLLKRELFSLSVNPAVYVSGLFFVFCVYYGFFFIHRFFIPGKGSSDLRNFFSSMPVASVLCIPALTMHMHEKDGNFILSAPLEPIFIRLAKWLAVFIFFSFFVLVSVFVPLGASFFAPIDISVLCTGILGMLASSAALIAFAQWIALVCRSNSLSFFISSLVFALSAFIHRGIQRFNVNGALGALCRFVSFSWHFESAVKGIIDSRDIVFYLCIAVLCLSLSAFHTEKIKYARFSKTPSRQKKELYTSCRGVFLLCCMILWNGGIFYARLDLTKNRMYSLSDTTKAVLARLQNRLTVSYYVSAELERAFPQVRRIRDLLYDYADARNVGVRVITVSKDSHRQAAENAGIGAQYLPLGAADENVPLYSGIVLEYEEKIARIPFLLTGDDLEFGMADKIAFLTGRGKRNVFLVNASESDIDDEYPYVIPWLESAGFSVEVLSTGALTRLQPSFTPVLLIGSSALTAEQSEALSSLLQSGGRIFAALSANTVNTQSDWKAYPVPGNPFLKLLEKRGIFIDTALLEDETCARIAAAEQSTAGKDGSAQNINYIAYPFFVRVEKQTADKAHPVSKAFAGLDLFWPSPMELSPSAEYPDDELDALAFTSPSAWVQYPLQEGESPYRTDPFSAEKPVKTAMGQYPAAAALQTAQGGKMIVVPDSYFISRMSAFTANSSNYDFLVNGLLWLSGEDGLLSIKNRSFTDYSLTVDATNPAFIDKKNAVLAAVPLCFISCFALLLLGVHRYRKKLKKESIGEGR</sequence>
<feature type="transmembrane region" description="Helical" evidence="1">
    <location>
        <begin position="28"/>
        <end position="51"/>
    </location>
</feature>
<evidence type="ECO:0000313" key="4">
    <source>
        <dbReference type="EMBL" id="EPF30730.1"/>
    </source>
</evidence>
<dbReference type="eggNOG" id="COG1277">
    <property type="taxonomic scope" value="Bacteria"/>
</dbReference>
<dbReference type="InterPro" id="IPR019196">
    <property type="entry name" value="ABC_transp_unknown"/>
</dbReference>
<dbReference type="eggNOG" id="COG3225">
    <property type="taxonomic scope" value="Bacteria"/>
</dbReference>
<name>S3JZQ5_TREMA</name>
<dbReference type="InterPro" id="IPR055396">
    <property type="entry name" value="DUF7088"/>
</dbReference>
<protein>
    <submittedName>
        <fullName evidence="4">Uncharacterized protein</fullName>
    </submittedName>
</protein>
<keyword evidence="1" id="KW-0472">Membrane</keyword>
<accession>S3JZQ5</accession>
<evidence type="ECO:0000259" key="2">
    <source>
        <dbReference type="Pfam" id="PF09822"/>
    </source>
</evidence>
<feature type="transmembrane region" description="Helical" evidence="1">
    <location>
        <begin position="258"/>
        <end position="281"/>
    </location>
</feature>
<reference evidence="4 5" key="1">
    <citation type="submission" date="2013-04" db="EMBL/GenBank/DDBJ databases">
        <title>The Genome Sequence of Treponema maltophilum ATCC 51939.</title>
        <authorList>
            <consortium name="The Broad Institute Genomics Platform"/>
            <person name="Earl A."/>
            <person name="Ward D."/>
            <person name="Feldgarden M."/>
            <person name="Gevers D."/>
            <person name="Leonetti C."/>
            <person name="Blanton J.M."/>
            <person name="Dewhirst F.E."/>
            <person name="Izard J."/>
            <person name="Walker B."/>
            <person name="Young S."/>
            <person name="Zeng Q."/>
            <person name="Gargeya S."/>
            <person name="Fitzgerald M."/>
            <person name="Haas B."/>
            <person name="Abouelleil A."/>
            <person name="Allen A.W."/>
            <person name="Alvarado L."/>
            <person name="Arachchi H.M."/>
            <person name="Berlin A.M."/>
            <person name="Chapman S.B."/>
            <person name="Gainer-Dewar J."/>
            <person name="Goldberg J."/>
            <person name="Griggs A."/>
            <person name="Gujja S."/>
            <person name="Hansen M."/>
            <person name="Howarth C."/>
            <person name="Imamovic A."/>
            <person name="Ireland A."/>
            <person name="Larimer J."/>
            <person name="McCowan C."/>
            <person name="Murphy C."/>
            <person name="Pearson M."/>
            <person name="Poon T.W."/>
            <person name="Priest M."/>
            <person name="Roberts A."/>
            <person name="Saif S."/>
            <person name="Shea T."/>
            <person name="Sisk P."/>
            <person name="Sykes S."/>
            <person name="Wortman J."/>
            <person name="Nusbaum C."/>
            <person name="Birren B."/>
        </authorList>
    </citation>
    <scope>NUCLEOTIDE SEQUENCE [LARGE SCALE GENOMIC DNA]</scope>
    <source>
        <strain evidence="4 5">ATCC 51939</strain>
    </source>
</reference>
<proteinExistence type="predicted"/>
<gene>
    <name evidence="4" type="ORF">HMPREF9194_01049</name>
</gene>
<dbReference type="AlphaFoldDB" id="S3JZQ5"/>
<dbReference type="STRING" id="1125699.HMPREF9194_01049"/>
<evidence type="ECO:0000256" key="1">
    <source>
        <dbReference type="SAM" id="Phobius"/>
    </source>
</evidence>
<feature type="transmembrane region" description="Helical" evidence="1">
    <location>
        <begin position="730"/>
        <end position="750"/>
    </location>
</feature>
<keyword evidence="1" id="KW-0812">Transmembrane</keyword>